<sequence>MPKFEDYEIIKRFKSGAMGKTFLVKHKKTGVLYVMKRVDYSDEEDKKLADDEAEQMKRLNSRFTVKLICTFTDRMDLCLILEYCPGGDLRKFISELQKFPIKERIERVWNLMAQIAEALDFMHLNKVIHRDIKPENIFLMNDGSIRLGDFGLAKALTEKYYATVAGTKFYLAPEVWLQKIMTYLSDIYAFGVVTFELLAVHHPFLADNEQEMIEKIKKGESEQLPDWVPIKMKEQIMRMIDVV</sequence>
<evidence type="ECO:0000313" key="10">
    <source>
        <dbReference type="EMBL" id="KAA6400559.1"/>
    </source>
</evidence>
<keyword evidence="6" id="KW-0067">ATP-binding</keyword>
<organism evidence="10 11">
    <name type="scientific">Streblomastix strix</name>
    <dbReference type="NCBI Taxonomy" id="222440"/>
    <lineage>
        <taxon>Eukaryota</taxon>
        <taxon>Metamonada</taxon>
        <taxon>Preaxostyla</taxon>
        <taxon>Oxymonadida</taxon>
        <taxon>Streblomastigidae</taxon>
        <taxon>Streblomastix</taxon>
    </lineage>
</organism>
<dbReference type="EMBL" id="SNRW01000542">
    <property type="protein sequence ID" value="KAA6400559.1"/>
    <property type="molecule type" value="Genomic_DNA"/>
</dbReference>
<evidence type="ECO:0000256" key="5">
    <source>
        <dbReference type="ARBA" id="ARBA00022777"/>
    </source>
</evidence>
<dbReference type="Pfam" id="PF00069">
    <property type="entry name" value="Pkinase"/>
    <property type="match status" value="1"/>
</dbReference>
<dbReference type="InterPro" id="IPR051131">
    <property type="entry name" value="NEK_Ser/Thr_kinase_NIMA"/>
</dbReference>
<dbReference type="PANTHER" id="PTHR44899">
    <property type="entry name" value="CAMK FAMILY PROTEIN KINASE"/>
    <property type="match status" value="1"/>
</dbReference>
<dbReference type="Proteomes" id="UP000324800">
    <property type="component" value="Unassembled WGS sequence"/>
</dbReference>
<name>A0A5J4X264_9EUKA</name>
<comment type="catalytic activity">
    <reaction evidence="8">
        <text>L-seryl-[protein] + ATP = O-phospho-L-seryl-[protein] + ADP + H(+)</text>
        <dbReference type="Rhea" id="RHEA:17989"/>
        <dbReference type="Rhea" id="RHEA-COMP:9863"/>
        <dbReference type="Rhea" id="RHEA-COMP:11604"/>
        <dbReference type="ChEBI" id="CHEBI:15378"/>
        <dbReference type="ChEBI" id="CHEBI:29999"/>
        <dbReference type="ChEBI" id="CHEBI:30616"/>
        <dbReference type="ChEBI" id="CHEBI:83421"/>
        <dbReference type="ChEBI" id="CHEBI:456216"/>
        <dbReference type="EC" id="2.7.11.1"/>
    </reaction>
</comment>
<evidence type="ECO:0000256" key="3">
    <source>
        <dbReference type="ARBA" id="ARBA00022679"/>
    </source>
</evidence>
<gene>
    <name evidence="10" type="ORF">EZS28_003910</name>
</gene>
<comment type="catalytic activity">
    <reaction evidence="7">
        <text>L-threonyl-[protein] + ATP = O-phospho-L-threonyl-[protein] + ADP + H(+)</text>
        <dbReference type="Rhea" id="RHEA:46608"/>
        <dbReference type="Rhea" id="RHEA-COMP:11060"/>
        <dbReference type="Rhea" id="RHEA-COMP:11605"/>
        <dbReference type="ChEBI" id="CHEBI:15378"/>
        <dbReference type="ChEBI" id="CHEBI:30013"/>
        <dbReference type="ChEBI" id="CHEBI:30616"/>
        <dbReference type="ChEBI" id="CHEBI:61977"/>
        <dbReference type="ChEBI" id="CHEBI:456216"/>
        <dbReference type="EC" id="2.7.11.1"/>
    </reaction>
</comment>
<keyword evidence="2" id="KW-0723">Serine/threonine-protein kinase</keyword>
<dbReference type="GO" id="GO:0005524">
    <property type="term" value="F:ATP binding"/>
    <property type="evidence" value="ECO:0007669"/>
    <property type="project" value="UniProtKB-KW"/>
</dbReference>
<keyword evidence="4" id="KW-0547">Nucleotide-binding</keyword>
<proteinExistence type="predicted"/>
<dbReference type="PANTHER" id="PTHR44899:SF3">
    <property type="entry name" value="SERINE_THREONINE-PROTEIN KINASE NEK1"/>
    <property type="match status" value="1"/>
</dbReference>
<dbReference type="SUPFAM" id="SSF56112">
    <property type="entry name" value="Protein kinase-like (PK-like)"/>
    <property type="match status" value="1"/>
</dbReference>
<dbReference type="SMART" id="SM00220">
    <property type="entry name" value="S_TKc"/>
    <property type="match status" value="1"/>
</dbReference>
<dbReference type="InterPro" id="IPR011009">
    <property type="entry name" value="Kinase-like_dom_sf"/>
</dbReference>
<evidence type="ECO:0000256" key="6">
    <source>
        <dbReference type="ARBA" id="ARBA00022840"/>
    </source>
</evidence>
<dbReference type="InterPro" id="IPR000719">
    <property type="entry name" value="Prot_kinase_dom"/>
</dbReference>
<dbReference type="PROSITE" id="PS00108">
    <property type="entry name" value="PROTEIN_KINASE_ST"/>
    <property type="match status" value="1"/>
</dbReference>
<reference evidence="10 11" key="1">
    <citation type="submission" date="2019-03" db="EMBL/GenBank/DDBJ databases">
        <title>Single cell metagenomics reveals metabolic interactions within the superorganism composed of flagellate Streblomastix strix and complex community of Bacteroidetes bacteria on its surface.</title>
        <authorList>
            <person name="Treitli S.C."/>
            <person name="Kolisko M."/>
            <person name="Husnik F."/>
            <person name="Keeling P."/>
            <person name="Hampl V."/>
        </authorList>
    </citation>
    <scope>NUCLEOTIDE SEQUENCE [LARGE SCALE GENOMIC DNA]</scope>
    <source>
        <strain evidence="10">ST1C</strain>
    </source>
</reference>
<protein>
    <recommendedName>
        <fullName evidence="1">non-specific serine/threonine protein kinase</fullName>
        <ecNumber evidence="1">2.7.11.1</ecNumber>
    </recommendedName>
</protein>
<comment type="caution">
    <text evidence="10">The sequence shown here is derived from an EMBL/GenBank/DDBJ whole genome shotgun (WGS) entry which is preliminary data.</text>
</comment>
<evidence type="ECO:0000256" key="7">
    <source>
        <dbReference type="ARBA" id="ARBA00047899"/>
    </source>
</evidence>
<dbReference type="InterPro" id="IPR008271">
    <property type="entry name" value="Ser/Thr_kinase_AS"/>
</dbReference>
<dbReference type="OrthoDB" id="377346at2759"/>
<evidence type="ECO:0000313" key="11">
    <source>
        <dbReference type="Proteomes" id="UP000324800"/>
    </source>
</evidence>
<feature type="domain" description="Protein kinase" evidence="9">
    <location>
        <begin position="7"/>
        <end position="243"/>
    </location>
</feature>
<evidence type="ECO:0000256" key="4">
    <source>
        <dbReference type="ARBA" id="ARBA00022741"/>
    </source>
</evidence>
<dbReference type="Gene3D" id="1.10.510.10">
    <property type="entry name" value="Transferase(Phosphotransferase) domain 1"/>
    <property type="match status" value="1"/>
</dbReference>
<evidence type="ECO:0000256" key="8">
    <source>
        <dbReference type="ARBA" id="ARBA00048679"/>
    </source>
</evidence>
<dbReference type="EC" id="2.7.11.1" evidence="1"/>
<dbReference type="AlphaFoldDB" id="A0A5J4X264"/>
<dbReference type="PROSITE" id="PS50011">
    <property type="entry name" value="PROTEIN_KINASE_DOM"/>
    <property type="match status" value="1"/>
</dbReference>
<accession>A0A5J4X264</accession>
<dbReference type="GO" id="GO:0004674">
    <property type="term" value="F:protein serine/threonine kinase activity"/>
    <property type="evidence" value="ECO:0007669"/>
    <property type="project" value="UniProtKB-KW"/>
</dbReference>
<keyword evidence="5 10" id="KW-0418">Kinase</keyword>
<evidence type="ECO:0000256" key="1">
    <source>
        <dbReference type="ARBA" id="ARBA00012513"/>
    </source>
</evidence>
<keyword evidence="3" id="KW-0808">Transferase</keyword>
<evidence type="ECO:0000259" key="9">
    <source>
        <dbReference type="PROSITE" id="PS50011"/>
    </source>
</evidence>
<evidence type="ECO:0000256" key="2">
    <source>
        <dbReference type="ARBA" id="ARBA00022527"/>
    </source>
</evidence>